<keyword evidence="2" id="KW-1185">Reference proteome</keyword>
<sequence length="136" mass="14033">MGARGNNGIPDGGILVGGVVACQDLDGRSCGGTSKADAGQLGQRGSASGGTWCVAAGMVTAGRLPRVSRAPSPFMGWGRRQPDCMGWWWHDDNPIVRSNVGSSMGRVDVVACALRADDDETTNQRGPVCLLSGMGQ</sequence>
<dbReference type="PROSITE" id="PS51257">
    <property type="entry name" value="PROKAR_LIPOPROTEIN"/>
    <property type="match status" value="1"/>
</dbReference>
<organism evidence="1 2">
    <name type="scientific">Oryza meyeriana var. granulata</name>
    <dbReference type="NCBI Taxonomy" id="110450"/>
    <lineage>
        <taxon>Eukaryota</taxon>
        <taxon>Viridiplantae</taxon>
        <taxon>Streptophyta</taxon>
        <taxon>Embryophyta</taxon>
        <taxon>Tracheophyta</taxon>
        <taxon>Spermatophyta</taxon>
        <taxon>Magnoliopsida</taxon>
        <taxon>Liliopsida</taxon>
        <taxon>Poales</taxon>
        <taxon>Poaceae</taxon>
        <taxon>BOP clade</taxon>
        <taxon>Oryzoideae</taxon>
        <taxon>Oryzeae</taxon>
        <taxon>Oryzinae</taxon>
        <taxon>Oryza</taxon>
        <taxon>Oryza meyeriana</taxon>
    </lineage>
</organism>
<evidence type="ECO:0000313" key="1">
    <source>
        <dbReference type="EMBL" id="KAF0918494.1"/>
    </source>
</evidence>
<gene>
    <name evidence="1" type="ORF">E2562_024267</name>
</gene>
<protein>
    <submittedName>
        <fullName evidence="1">Uncharacterized protein</fullName>
    </submittedName>
</protein>
<dbReference type="AlphaFoldDB" id="A0A6G1E261"/>
<reference evidence="1 2" key="1">
    <citation type="submission" date="2019-11" db="EMBL/GenBank/DDBJ databases">
        <title>Whole genome sequence of Oryza granulata.</title>
        <authorList>
            <person name="Li W."/>
        </authorList>
    </citation>
    <scope>NUCLEOTIDE SEQUENCE [LARGE SCALE GENOMIC DNA]</scope>
    <source>
        <strain evidence="2">cv. Menghai</strain>
        <tissue evidence="1">Leaf</tissue>
    </source>
</reference>
<accession>A0A6G1E261</accession>
<evidence type="ECO:0000313" key="2">
    <source>
        <dbReference type="Proteomes" id="UP000479710"/>
    </source>
</evidence>
<dbReference type="Proteomes" id="UP000479710">
    <property type="component" value="Unassembled WGS sequence"/>
</dbReference>
<dbReference type="EMBL" id="SPHZ02000005">
    <property type="protein sequence ID" value="KAF0918494.1"/>
    <property type="molecule type" value="Genomic_DNA"/>
</dbReference>
<proteinExistence type="predicted"/>
<comment type="caution">
    <text evidence="1">The sequence shown here is derived from an EMBL/GenBank/DDBJ whole genome shotgun (WGS) entry which is preliminary data.</text>
</comment>
<name>A0A6G1E261_9ORYZ</name>